<feature type="region of interest" description="Disordered" evidence="1">
    <location>
        <begin position="1"/>
        <end position="30"/>
    </location>
</feature>
<dbReference type="InterPro" id="IPR014710">
    <property type="entry name" value="RmlC-like_jellyroll"/>
</dbReference>
<organism evidence="2 3">
    <name type="scientific">Sphingomonas oligophenolica</name>
    <dbReference type="NCBI Taxonomy" id="301154"/>
    <lineage>
        <taxon>Bacteria</taxon>
        <taxon>Pseudomonadati</taxon>
        <taxon>Pseudomonadota</taxon>
        <taxon>Alphaproteobacteria</taxon>
        <taxon>Sphingomonadales</taxon>
        <taxon>Sphingomonadaceae</taxon>
        <taxon>Sphingomonas</taxon>
    </lineage>
</organism>
<evidence type="ECO:0000256" key="1">
    <source>
        <dbReference type="SAM" id="MobiDB-lite"/>
    </source>
</evidence>
<sequence length="118" mass="12479">MTSVVDVMDDEGFQPSQAKDQEGGGTAWRKDLNVDAERGVGVMIWKADAGYFVSARPPYAETFVVLSGTADCSIGDAPFAPIETGSIVHMPLGAGMRLRIKTPYRMVATAIAGAVADK</sequence>
<evidence type="ECO:0008006" key="4">
    <source>
        <dbReference type="Google" id="ProtNLM"/>
    </source>
</evidence>
<keyword evidence="3" id="KW-1185">Reference proteome</keyword>
<dbReference type="Gene3D" id="2.60.120.10">
    <property type="entry name" value="Jelly Rolls"/>
    <property type="match status" value="1"/>
</dbReference>
<dbReference type="EMBL" id="JBDIME010000036">
    <property type="protein sequence ID" value="MEN2792995.1"/>
    <property type="molecule type" value="Genomic_DNA"/>
</dbReference>
<proteinExistence type="predicted"/>
<comment type="caution">
    <text evidence="2">The sequence shown here is derived from an EMBL/GenBank/DDBJ whole genome shotgun (WGS) entry which is preliminary data.</text>
</comment>
<dbReference type="RefSeq" id="WP_343889651.1">
    <property type="nucleotide sequence ID" value="NZ_BAAAEH010000023.1"/>
</dbReference>
<dbReference type="SUPFAM" id="SSF51182">
    <property type="entry name" value="RmlC-like cupins"/>
    <property type="match status" value="1"/>
</dbReference>
<evidence type="ECO:0000313" key="2">
    <source>
        <dbReference type="EMBL" id="MEN2792995.1"/>
    </source>
</evidence>
<dbReference type="Proteomes" id="UP001419910">
    <property type="component" value="Unassembled WGS sequence"/>
</dbReference>
<accession>A0ABU9YB18</accession>
<evidence type="ECO:0000313" key="3">
    <source>
        <dbReference type="Proteomes" id="UP001419910"/>
    </source>
</evidence>
<dbReference type="InterPro" id="IPR011051">
    <property type="entry name" value="RmlC_Cupin_sf"/>
</dbReference>
<gene>
    <name evidence="2" type="ORF">ABC974_25440</name>
</gene>
<name>A0ABU9YB18_9SPHN</name>
<reference evidence="2 3" key="1">
    <citation type="submission" date="2024-05" db="EMBL/GenBank/DDBJ databases">
        <authorList>
            <person name="Liu Q."/>
            <person name="Xin Y.-H."/>
        </authorList>
    </citation>
    <scope>NUCLEOTIDE SEQUENCE [LARGE SCALE GENOMIC DNA]</scope>
    <source>
        <strain evidence="2 3">CGMCC 1.10181</strain>
    </source>
</reference>
<protein>
    <recommendedName>
        <fullName evidence="4">Cupin</fullName>
    </recommendedName>
</protein>